<evidence type="ECO:0000256" key="12">
    <source>
        <dbReference type="ARBA" id="ARBA00023136"/>
    </source>
</evidence>
<dbReference type="PROSITE" id="PS50261">
    <property type="entry name" value="G_PROTEIN_RECEP_F2_4"/>
    <property type="match status" value="1"/>
</dbReference>
<dbReference type="InterPro" id="IPR003599">
    <property type="entry name" value="Ig_sub"/>
</dbReference>
<evidence type="ECO:0000259" key="25">
    <source>
        <dbReference type="PROSITE" id="PS50835"/>
    </source>
</evidence>
<evidence type="ECO:0000256" key="10">
    <source>
        <dbReference type="ARBA" id="ARBA00023038"/>
    </source>
</evidence>
<dbReference type="Gene3D" id="2.10.110.10">
    <property type="entry name" value="Cysteine Rich Protein"/>
    <property type="match status" value="1"/>
</dbReference>
<evidence type="ECO:0000313" key="27">
    <source>
        <dbReference type="Proteomes" id="UP000246464"/>
    </source>
</evidence>
<protein>
    <submittedName>
        <fullName evidence="26">Putative G-protein coupled receptor 124</fullName>
    </submittedName>
</protein>
<dbReference type="InterPro" id="IPR007110">
    <property type="entry name" value="Ig-like_dom"/>
</dbReference>
<feature type="transmembrane region" description="Helical" evidence="19">
    <location>
        <begin position="1059"/>
        <end position="1080"/>
    </location>
</feature>
<evidence type="ECO:0000256" key="18">
    <source>
        <dbReference type="SAM" id="MobiDB-lite"/>
    </source>
</evidence>
<feature type="domain" description="Ig-like" evidence="25">
    <location>
        <begin position="546"/>
        <end position="648"/>
    </location>
</feature>
<evidence type="ECO:0000256" key="4">
    <source>
        <dbReference type="ARBA" id="ARBA00022692"/>
    </source>
</evidence>
<evidence type="ECO:0000256" key="7">
    <source>
        <dbReference type="ARBA" id="ARBA00022737"/>
    </source>
</evidence>
<dbReference type="InterPro" id="IPR046338">
    <property type="entry name" value="GAIN_dom_sf"/>
</dbReference>
<dbReference type="CDD" id="cd06753">
    <property type="entry name" value="PDZ_PDLIM-like"/>
    <property type="match status" value="1"/>
</dbReference>
<dbReference type="InterPro" id="IPR000832">
    <property type="entry name" value="GPCR_2_secretin-like"/>
</dbReference>
<dbReference type="Gene3D" id="2.60.40.10">
    <property type="entry name" value="Immunoglobulins"/>
    <property type="match status" value="1"/>
</dbReference>
<feature type="transmembrane region" description="Helical" evidence="19">
    <location>
        <begin position="1294"/>
        <end position="1317"/>
    </location>
</feature>
<evidence type="ECO:0000256" key="6">
    <source>
        <dbReference type="ARBA" id="ARBA00022729"/>
    </source>
</evidence>
<dbReference type="Gene3D" id="2.30.42.10">
    <property type="match status" value="1"/>
</dbReference>
<feature type="compositionally biased region" description="Polar residues" evidence="18">
    <location>
        <begin position="174"/>
        <end position="193"/>
    </location>
</feature>
<dbReference type="Pfam" id="PF26588">
    <property type="entry name" value="GAIN_ADGRA3"/>
    <property type="match status" value="1"/>
</dbReference>
<accession>A0A2U9BRJ2</accession>
<feature type="transmembrane region" description="Helical" evidence="19">
    <location>
        <begin position="1175"/>
        <end position="1193"/>
    </location>
</feature>
<evidence type="ECO:0000256" key="14">
    <source>
        <dbReference type="ARBA" id="ARBA00023170"/>
    </source>
</evidence>
<dbReference type="FunFam" id="2.30.42.10:FF:000130">
    <property type="entry name" value="PDZ and LIM domain 2 (mystique)"/>
    <property type="match status" value="1"/>
</dbReference>
<dbReference type="Pfam" id="PF15936">
    <property type="entry name" value="DUF4749"/>
    <property type="match status" value="1"/>
</dbReference>
<dbReference type="InterPro" id="IPR000203">
    <property type="entry name" value="GPS"/>
</dbReference>
<dbReference type="SUPFAM" id="SSF50156">
    <property type="entry name" value="PDZ domain-like"/>
    <property type="match status" value="1"/>
</dbReference>
<dbReference type="GO" id="GO:0046872">
    <property type="term" value="F:metal ion binding"/>
    <property type="evidence" value="ECO:0007669"/>
    <property type="project" value="UniProtKB-KW"/>
</dbReference>
<dbReference type="InterPro" id="IPR001781">
    <property type="entry name" value="Znf_LIM"/>
</dbReference>
<sequence length="1678" mass="184106">MALTVNLIGPSPWGFRIFGGRDFKKAITVSKVNGGSKAEQADLQPGDVILEINGVNTTDMLNVEAQNKIKNSKTHLQLVVGRTEPSNPGQTNGISTPEQLTGRFQEAVIVSRDENQNYKEYTISSPASLSPGPYSPDPPASPDRKRERLTPTINKSVQLRSWSPEDRSHRLSRPVSQELSPADYRNNSVSSRTPTPPGRYSPHSPIDRDVPMSPRRSSSSSDFAMQRFDRDSEVYKMIQENKESRTAPRQSNTFKLLQEVLEADEKEAALRFPGKLSSSAPKPSTPVGGVSKHHTCEKCGSNIVTQAVRITDDRYRHPDCYTCTDCGLNLRMRGHFWVGDVMYCEKHAKESCTDERSKAPDVQALGRVRVSCSKEELPEPPDPSLLPNRTVTLILSHNKIRVLRNGSFFGLYALEKLDLKHNLISTIMPGAFQGLSELRKLDLSNNRIGCLTADMFQGLTNLTKLNLSGNIISTMDPGAFQELPSLKLVNFNSDHLSCDCGLRWVPGFFRSSSARLGDETLCAYPRSLRGKPLRGLRESQLSCDGPLELHTLSLLPSQRQVVFKGDRLPFHCTAALVDKITTLHWRQNGQLVTSDPEMGVQLENSVLHDCTFITSELILFNVHVEASGEWECVVSTGRGNTSRSVEIVVLENSASFCPEDKVVNNRGEFRWPRTLAGITSHQYCLQLRYPSLTVEGGMEQKKASRYCDRSGKWEDGDYSNCHYTNGITRVLHTFILRPINASNAVTVAHQVRTYTLEAAGFSDSVDVLYVAQMMEKFMEYVRHLRELSEVLVEMGSNLMQVDDQILALAQREKRACSSIVYSLETLAWPQLHSHAQDFSMVSRNIVMEAHLIRPAHFTGITCTAYQRREVSAGSLGMEMAESGHEQQLRFRCSTGSHNTSLNNFLLKNSIALASVTLPATLLPPDATADCKLQFVAFRTGSFFPLSGNSSNTGEHSRRRSVNTPVVFVGLDGCSMWNHSEPIWVSLRHLSLGTDAVAAQWSLKGLEKQGAWSQEGCQLVHSDSSTSTMRCSVLSNYAVLQEVPDFPNSTPISVIVLHPVVYACTAVLLLCLFTIIITHILHHSTIHISRKSWHTLLNTCFHIAMTTAIYAGGIRLTSYPVVCQAVGIALHYSSLSTLLWIGVSARVIYKEAVWRLPRQLEGESPAPPTQRPMLRFYLIAGGVPLIICGITAAVNVNNYGDNSPYCWLVWRPSLGSFFVPAGLAVLVTWIYFLFTVFRLRHRVAKECTGTTLSSPVTESQPALAGSTSLLSTDSVVGPMNPVVAPEDQYSLKTRFLVLVATHFLYVALWCCGAMAMWLTEHTSLLFSCLYGMAATILGIFLVVHHCFRRMDVQASWLACCPGYRRSHPMSTYTHTCTTGSGVQTSEQGSQLFINCRPPADSHNSSSARSSSTPSGISSVGPGPCKLTNLLQVAQDNPNNQSAPCAPAGNNTSTSTDNITKPTNNTMPTNNSVAPVHPQRRKVSSRTKQGSSQYHHRSEGRGHYRLKALRTAAGGGSLGALGPTGLEHLNSSHGVYKQATSENGSIHHSLSENQASPLTNGKRVGESVATSPSEGSDGGSSGSRKPFPLLPSMASRVAMHGAQRRCASRDNLKLAAAAERETKRCSYPLNSATTTVPGAAAPNGNLKNSVMELEQDMSGTDQSLSSVGMKSGLWKSETTV</sequence>
<dbReference type="SUPFAM" id="SSF57716">
    <property type="entry name" value="Glucocorticoid receptor-like (DNA-binding domain)"/>
    <property type="match status" value="1"/>
</dbReference>
<dbReference type="Pfam" id="PF00047">
    <property type="entry name" value="ig"/>
    <property type="match status" value="1"/>
</dbReference>
<dbReference type="Pfam" id="PF00560">
    <property type="entry name" value="LRR_1"/>
    <property type="match status" value="1"/>
</dbReference>
<feature type="compositionally biased region" description="Low complexity" evidence="18">
    <location>
        <begin position="1456"/>
        <end position="1469"/>
    </location>
</feature>
<keyword evidence="27" id="KW-1185">Reference proteome</keyword>
<evidence type="ECO:0000256" key="17">
    <source>
        <dbReference type="PROSITE-ProRule" id="PRU00125"/>
    </source>
</evidence>
<dbReference type="Gene3D" id="4.10.1240.10">
    <property type="entry name" value="GPCR, family 2, extracellular hormone receptor domain"/>
    <property type="match status" value="1"/>
</dbReference>
<dbReference type="GO" id="GO:0007166">
    <property type="term" value="P:cell surface receptor signaling pathway"/>
    <property type="evidence" value="ECO:0007669"/>
    <property type="project" value="InterPro"/>
</dbReference>
<evidence type="ECO:0000256" key="1">
    <source>
        <dbReference type="ARBA" id="ARBA00004141"/>
    </source>
</evidence>
<feature type="region of interest" description="Disordered" evidence="18">
    <location>
        <begin position="1397"/>
        <end position="1418"/>
    </location>
</feature>
<dbReference type="Proteomes" id="UP000246464">
    <property type="component" value="Chromosome 9"/>
</dbReference>
<keyword evidence="10 17" id="KW-0440">LIM domain</keyword>
<evidence type="ECO:0000313" key="26">
    <source>
        <dbReference type="EMBL" id="AWP06828.1"/>
    </source>
</evidence>
<keyword evidence="6" id="KW-0732">Signal</keyword>
<dbReference type="PROSITE" id="PS00478">
    <property type="entry name" value="LIM_DOMAIN_1"/>
    <property type="match status" value="1"/>
</dbReference>
<dbReference type="InterPro" id="IPR001879">
    <property type="entry name" value="GPCR_2_extracellular_dom"/>
</dbReference>
<keyword evidence="12 19" id="KW-0472">Membrane</keyword>
<dbReference type="InterPro" id="IPR001478">
    <property type="entry name" value="PDZ"/>
</dbReference>
<dbReference type="Gene3D" id="2.60.220.50">
    <property type="match status" value="1"/>
</dbReference>
<evidence type="ECO:0000256" key="13">
    <source>
        <dbReference type="ARBA" id="ARBA00023157"/>
    </source>
</evidence>
<dbReference type="Pfam" id="PF00412">
    <property type="entry name" value="LIM"/>
    <property type="match status" value="1"/>
</dbReference>
<feature type="transmembrane region" description="Helical" evidence="19">
    <location>
        <begin position="1213"/>
        <end position="1233"/>
    </location>
</feature>
<feature type="domain" description="GAIN-B" evidence="22">
    <location>
        <begin position="890"/>
        <end position="1046"/>
    </location>
</feature>
<feature type="compositionally biased region" description="Polar residues" evidence="18">
    <location>
        <begin position="1535"/>
        <end position="1557"/>
    </location>
</feature>
<evidence type="ECO:0000256" key="3">
    <source>
        <dbReference type="ARBA" id="ARBA00022614"/>
    </source>
</evidence>
<keyword evidence="3" id="KW-0433">Leucine-rich repeat</keyword>
<dbReference type="InterPro" id="IPR031847">
    <property type="entry name" value="PDLI1-4/Zasp-like_mid"/>
</dbReference>
<dbReference type="SMART" id="SM00369">
    <property type="entry name" value="LRR_TYP"/>
    <property type="match status" value="4"/>
</dbReference>
<evidence type="ECO:0000256" key="16">
    <source>
        <dbReference type="ARBA" id="ARBA00023319"/>
    </source>
</evidence>
<feature type="domain" description="G-protein coupled receptors family 2 profile 2" evidence="24">
    <location>
        <begin position="1052"/>
        <end position="1348"/>
    </location>
</feature>
<proteinExistence type="inferred from homology"/>
<dbReference type="SMART" id="SM00228">
    <property type="entry name" value="PDZ"/>
    <property type="match status" value="1"/>
</dbReference>
<dbReference type="GO" id="GO:0004930">
    <property type="term" value="F:G protein-coupled receptor activity"/>
    <property type="evidence" value="ECO:0007669"/>
    <property type="project" value="UniProtKB-KW"/>
</dbReference>
<dbReference type="STRING" id="52904.ENSSMAP00000010643"/>
<keyword evidence="15" id="KW-0807">Transducer</keyword>
<dbReference type="SUPFAM" id="SSF52058">
    <property type="entry name" value="L domain-like"/>
    <property type="match status" value="1"/>
</dbReference>
<dbReference type="Pfam" id="PF01825">
    <property type="entry name" value="GPS"/>
    <property type="match status" value="1"/>
</dbReference>
<keyword evidence="13" id="KW-1015">Disulfide bond</keyword>
<dbReference type="InterPro" id="IPR000483">
    <property type="entry name" value="Cys-rich_flank_reg_C"/>
</dbReference>
<feature type="compositionally biased region" description="Polar residues" evidence="18">
    <location>
        <begin position="1434"/>
        <end position="1455"/>
    </location>
</feature>
<name>A0A2U9BRJ2_SCOMX</name>
<feature type="compositionally biased region" description="Low complexity" evidence="18">
    <location>
        <begin position="1400"/>
        <end position="1417"/>
    </location>
</feature>
<dbReference type="InterPro" id="IPR036179">
    <property type="entry name" value="Ig-like_dom_sf"/>
</dbReference>
<dbReference type="CDD" id="cd09449">
    <property type="entry name" value="LIM_Mystique"/>
    <property type="match status" value="1"/>
</dbReference>
<feature type="region of interest" description="Disordered" evidence="18">
    <location>
        <begin position="1434"/>
        <end position="1501"/>
    </location>
</feature>
<evidence type="ECO:0000259" key="24">
    <source>
        <dbReference type="PROSITE" id="PS50261"/>
    </source>
</evidence>
<dbReference type="SMART" id="SM00409">
    <property type="entry name" value="IG"/>
    <property type="match status" value="1"/>
</dbReference>
<dbReference type="InterPro" id="IPR001611">
    <property type="entry name" value="Leu-rich_rpt"/>
</dbReference>
<keyword evidence="7" id="KW-0677">Repeat</keyword>
<dbReference type="InterPro" id="IPR058808">
    <property type="entry name" value="GAIN_ADGRA2/3"/>
</dbReference>
<feature type="domain" description="G-protein coupled receptors family 2 profile 1" evidence="23">
    <location>
        <begin position="631"/>
        <end position="725"/>
    </location>
</feature>
<keyword evidence="5 17" id="KW-0479">Metal-binding</keyword>
<dbReference type="PROSITE" id="PS50106">
    <property type="entry name" value="PDZ"/>
    <property type="match status" value="1"/>
</dbReference>
<dbReference type="InterPro" id="IPR036445">
    <property type="entry name" value="GPCR_2_extracell_dom_sf"/>
</dbReference>
<keyword evidence="8 17" id="KW-0862">Zinc</keyword>
<keyword evidence="14 26" id="KW-0675">Receptor</keyword>
<feature type="transmembrane region" description="Helical" evidence="19">
    <location>
        <begin position="1323"/>
        <end position="1342"/>
    </location>
</feature>
<evidence type="ECO:0000259" key="21">
    <source>
        <dbReference type="PROSITE" id="PS50106"/>
    </source>
</evidence>
<evidence type="ECO:0000256" key="15">
    <source>
        <dbReference type="ARBA" id="ARBA00023224"/>
    </source>
</evidence>
<feature type="compositionally biased region" description="Polar residues" evidence="18">
    <location>
        <begin position="151"/>
        <end position="161"/>
    </location>
</feature>
<dbReference type="InterPro" id="IPR017981">
    <property type="entry name" value="GPCR_2-like_7TM"/>
</dbReference>
<feature type="compositionally biased region" description="Polar residues" evidence="18">
    <location>
        <begin position="1656"/>
        <end position="1666"/>
    </location>
</feature>
<dbReference type="SUPFAM" id="SSF111418">
    <property type="entry name" value="Hormone receptor domain"/>
    <property type="match status" value="1"/>
</dbReference>
<dbReference type="InterPro" id="IPR036034">
    <property type="entry name" value="PDZ_sf"/>
</dbReference>
<dbReference type="GO" id="GO:0090263">
    <property type="term" value="P:positive regulation of canonical Wnt signaling pathway"/>
    <property type="evidence" value="ECO:0007669"/>
    <property type="project" value="TreeGrafter"/>
</dbReference>
<comment type="subcellular location">
    <subcellularLocation>
        <location evidence="1">Membrane</location>
        <topology evidence="1">Multi-pass membrane protein</topology>
    </subcellularLocation>
</comment>
<dbReference type="Gene3D" id="1.20.1070.10">
    <property type="entry name" value="Rhodopsin 7-helix transmembrane proteins"/>
    <property type="match status" value="1"/>
</dbReference>
<dbReference type="GO" id="GO:0002040">
    <property type="term" value="P:sprouting angiogenesis"/>
    <property type="evidence" value="ECO:0007669"/>
    <property type="project" value="TreeGrafter"/>
</dbReference>
<feature type="transmembrane region" description="Helical" evidence="19">
    <location>
        <begin position="1092"/>
        <end position="1112"/>
    </location>
</feature>
<evidence type="ECO:0000256" key="5">
    <source>
        <dbReference type="ARBA" id="ARBA00022723"/>
    </source>
</evidence>
<dbReference type="Pfam" id="PF00595">
    <property type="entry name" value="PDZ"/>
    <property type="match status" value="1"/>
</dbReference>
<organism evidence="26 27">
    <name type="scientific">Scophthalmus maximus</name>
    <name type="common">Turbot</name>
    <name type="synonym">Psetta maxima</name>
    <dbReference type="NCBI Taxonomy" id="52904"/>
    <lineage>
        <taxon>Eukaryota</taxon>
        <taxon>Metazoa</taxon>
        <taxon>Chordata</taxon>
        <taxon>Craniata</taxon>
        <taxon>Vertebrata</taxon>
        <taxon>Euteleostomi</taxon>
        <taxon>Actinopterygii</taxon>
        <taxon>Neopterygii</taxon>
        <taxon>Teleostei</taxon>
        <taxon>Neoteleostei</taxon>
        <taxon>Acanthomorphata</taxon>
        <taxon>Carangaria</taxon>
        <taxon>Pleuronectiformes</taxon>
        <taxon>Pleuronectoidei</taxon>
        <taxon>Scophthalmidae</taxon>
        <taxon>Scophthalmus</taxon>
    </lineage>
</organism>
<evidence type="ECO:0000256" key="9">
    <source>
        <dbReference type="ARBA" id="ARBA00022989"/>
    </source>
</evidence>
<dbReference type="Pfam" id="PF01463">
    <property type="entry name" value="LRRCT"/>
    <property type="match status" value="1"/>
</dbReference>
<dbReference type="InterPro" id="IPR013783">
    <property type="entry name" value="Ig-like_fold"/>
</dbReference>
<dbReference type="SUPFAM" id="SSF48726">
    <property type="entry name" value="Immunoglobulin"/>
    <property type="match status" value="1"/>
</dbReference>
<dbReference type="PROSITE" id="PS50227">
    <property type="entry name" value="G_PROTEIN_RECEP_F2_3"/>
    <property type="match status" value="1"/>
</dbReference>
<reference evidence="26 27" key="1">
    <citation type="submission" date="2017-12" db="EMBL/GenBank/DDBJ databases">
        <title>Integrating genomic resources of turbot (Scophthalmus maximus) in depth evaluation of genetic and physical mapping variation across individuals.</title>
        <authorList>
            <person name="Martinez P."/>
        </authorList>
    </citation>
    <scope>NUCLEOTIDE SEQUENCE [LARGE SCALE GENOMIC DNA]</scope>
</reference>
<gene>
    <name evidence="26" type="ORF">SMAX5B_010962</name>
</gene>
<comment type="similarity">
    <text evidence="2">Belongs to the G-protein coupled receptor 2 family. Adhesion G-protein coupled receptor (ADGR) subfamily.</text>
</comment>
<keyword evidence="9 19" id="KW-1133">Transmembrane helix</keyword>
<dbReference type="FunFam" id="3.80.10.10:FF:000287">
    <property type="entry name" value="adhesion G protein-coupled receptor A3"/>
    <property type="match status" value="1"/>
</dbReference>
<dbReference type="PROSITE" id="PS50023">
    <property type="entry name" value="LIM_DOMAIN_2"/>
    <property type="match status" value="1"/>
</dbReference>
<evidence type="ECO:0000259" key="20">
    <source>
        <dbReference type="PROSITE" id="PS50023"/>
    </source>
</evidence>
<evidence type="ECO:0000256" key="11">
    <source>
        <dbReference type="ARBA" id="ARBA00023040"/>
    </source>
</evidence>
<dbReference type="PANTHER" id="PTHR45930:SF1">
    <property type="entry name" value="ADHESION G PROTEIN-COUPLED RECEPTOR A2"/>
    <property type="match status" value="1"/>
</dbReference>
<keyword evidence="11" id="KW-0297">G-protein coupled receptor</keyword>
<dbReference type="PANTHER" id="PTHR45930">
    <property type="entry name" value="G-PROTEIN COUPLED RECEPTOR 124-LIKE PROTEIN"/>
    <property type="match status" value="1"/>
</dbReference>
<dbReference type="GO" id="GO:0005886">
    <property type="term" value="C:plasma membrane"/>
    <property type="evidence" value="ECO:0007669"/>
    <property type="project" value="TreeGrafter"/>
</dbReference>
<dbReference type="InterPro" id="IPR032675">
    <property type="entry name" value="LRR_dom_sf"/>
</dbReference>
<evidence type="ECO:0000256" key="2">
    <source>
        <dbReference type="ARBA" id="ARBA00007343"/>
    </source>
</evidence>
<feature type="region of interest" description="Disordered" evidence="18">
    <location>
        <begin position="123"/>
        <end position="228"/>
    </location>
</feature>
<dbReference type="PROSITE" id="PS50221">
    <property type="entry name" value="GAIN_B"/>
    <property type="match status" value="1"/>
</dbReference>
<dbReference type="Gene3D" id="3.80.10.10">
    <property type="entry name" value="Ribonuclease Inhibitor"/>
    <property type="match status" value="1"/>
</dbReference>
<dbReference type="Pfam" id="PF13855">
    <property type="entry name" value="LRR_8"/>
    <property type="match status" value="1"/>
</dbReference>
<dbReference type="GO" id="GO:0007417">
    <property type="term" value="P:central nervous system development"/>
    <property type="evidence" value="ECO:0007669"/>
    <property type="project" value="TreeGrafter"/>
</dbReference>
<dbReference type="InterPro" id="IPR013151">
    <property type="entry name" value="Immunoglobulin_dom"/>
</dbReference>
<evidence type="ECO:0000259" key="22">
    <source>
        <dbReference type="PROSITE" id="PS50221"/>
    </source>
</evidence>
<dbReference type="Pfam" id="PF00002">
    <property type="entry name" value="7tm_2"/>
    <property type="match status" value="1"/>
</dbReference>
<evidence type="ECO:0000259" key="23">
    <source>
        <dbReference type="PROSITE" id="PS50227"/>
    </source>
</evidence>
<dbReference type="SMART" id="SM00132">
    <property type="entry name" value="LIM"/>
    <property type="match status" value="1"/>
</dbReference>
<feature type="transmembrane region" description="Helical" evidence="19">
    <location>
        <begin position="1124"/>
        <end position="1148"/>
    </location>
</feature>
<feature type="region of interest" description="Disordered" evidence="18">
    <location>
        <begin position="1656"/>
        <end position="1678"/>
    </location>
</feature>
<evidence type="ECO:0000256" key="8">
    <source>
        <dbReference type="ARBA" id="ARBA00022833"/>
    </source>
</evidence>
<dbReference type="PROSITE" id="PS51450">
    <property type="entry name" value="LRR"/>
    <property type="match status" value="3"/>
</dbReference>
<keyword evidence="4 19" id="KW-0812">Transmembrane</keyword>
<dbReference type="PROSITE" id="PS50835">
    <property type="entry name" value="IG_LIKE"/>
    <property type="match status" value="1"/>
</dbReference>
<feature type="region of interest" description="Disordered" evidence="18">
    <location>
        <begin position="1535"/>
        <end position="1587"/>
    </location>
</feature>
<dbReference type="InterPro" id="IPR057244">
    <property type="entry name" value="GAIN_B"/>
</dbReference>
<keyword evidence="16" id="KW-0393">Immunoglobulin domain</keyword>
<feature type="domain" description="LIM zinc-binding" evidence="20">
    <location>
        <begin position="294"/>
        <end position="354"/>
    </location>
</feature>
<dbReference type="InterPro" id="IPR051963">
    <property type="entry name" value="Adhesion_GPCR_A"/>
</dbReference>
<dbReference type="InterPro" id="IPR003591">
    <property type="entry name" value="Leu-rich_rpt_typical-subtyp"/>
</dbReference>
<dbReference type="GO" id="GO:1990909">
    <property type="term" value="C:Wnt signalosome"/>
    <property type="evidence" value="ECO:0007669"/>
    <property type="project" value="TreeGrafter"/>
</dbReference>
<feature type="domain" description="PDZ" evidence="21">
    <location>
        <begin position="1"/>
        <end position="84"/>
    </location>
</feature>
<evidence type="ECO:0000256" key="19">
    <source>
        <dbReference type="SAM" id="Phobius"/>
    </source>
</evidence>
<dbReference type="EMBL" id="CP026251">
    <property type="protein sequence ID" value="AWP06828.1"/>
    <property type="molecule type" value="Genomic_DNA"/>
</dbReference>